<keyword evidence="4" id="KW-1133">Transmembrane helix</keyword>
<dbReference type="InterPro" id="IPR001087">
    <property type="entry name" value="GDSL"/>
</dbReference>
<comment type="similarity">
    <text evidence="1">Belongs to the 'GDSL' lipolytic enzyme family.</text>
</comment>
<gene>
    <name evidence="5" type="ORF">RND81_04G155600</name>
</gene>
<dbReference type="Gene3D" id="3.40.50.1110">
    <property type="entry name" value="SGNH hydrolase"/>
    <property type="match status" value="1"/>
</dbReference>
<evidence type="ECO:0000256" key="1">
    <source>
        <dbReference type="ARBA" id="ARBA00008668"/>
    </source>
</evidence>
<dbReference type="Pfam" id="PF00657">
    <property type="entry name" value="Lipase_GDSL"/>
    <property type="match status" value="1"/>
</dbReference>
<dbReference type="Proteomes" id="UP001443914">
    <property type="component" value="Unassembled WGS sequence"/>
</dbReference>
<accession>A0AAW1LL99</accession>
<keyword evidence="4" id="KW-0472">Membrane</keyword>
<evidence type="ECO:0000256" key="3">
    <source>
        <dbReference type="ARBA" id="ARBA00022963"/>
    </source>
</evidence>
<keyword evidence="3" id="KW-0442">Lipid degradation</keyword>
<protein>
    <submittedName>
        <fullName evidence="5">Uncharacterized protein</fullName>
    </submittedName>
</protein>
<reference evidence="5" key="1">
    <citation type="submission" date="2024-03" db="EMBL/GenBank/DDBJ databases">
        <title>WGS assembly of Saponaria officinalis var. Norfolk2.</title>
        <authorList>
            <person name="Jenkins J."/>
            <person name="Shu S."/>
            <person name="Grimwood J."/>
            <person name="Barry K."/>
            <person name="Goodstein D."/>
            <person name="Schmutz J."/>
            <person name="Leebens-Mack J."/>
            <person name="Osbourn A."/>
        </authorList>
    </citation>
    <scope>NUCLEOTIDE SEQUENCE [LARGE SCALE GENOMIC DNA]</scope>
    <source>
        <strain evidence="5">JIC</strain>
    </source>
</reference>
<sequence>MHLNKEAIAVTLLAMFTAFVIGLIVVLCQEVLSSTNSASSPSSKSVSRVVFVGNSTFNDVHYESTQRKNNNSFVSSLVKSQAMFIIGDSSVDCGGNTLFYPLLRRNLSIFPCSNGSDSTLVHHFLAMKMGLSDISSFYEQNGTIQGILNGLNYGSAGATILPNSVGPSFQSLNQQLRQSFETIQLLQLQLGEAEANHLIKSSIFYISIGKEDFINFLFQNTSFSRDFDTAAQAFWQLLANELTSALRSLYNAGARKVVTMGVLPLGCAPRAGVEWYFRNNGRTSNRRRVRACVNEINQLVMQFNQRLNERIIALNLEASDARFVFCDVYRGLMEIISNPQTYGFEDARGTCCGRGWRGAAVGCQSMSMACNNTSQHIWWDLYNPTEAVNSLLANSAWSGTSVTEMCRPVTLQALVDYQHH</sequence>
<dbReference type="PANTHER" id="PTHR45648">
    <property type="entry name" value="GDSL LIPASE/ACYLHYDROLASE FAMILY PROTEIN (AFU_ORTHOLOGUE AFUA_4G14700)"/>
    <property type="match status" value="1"/>
</dbReference>
<dbReference type="GO" id="GO:0016042">
    <property type="term" value="P:lipid catabolic process"/>
    <property type="evidence" value="ECO:0007669"/>
    <property type="project" value="UniProtKB-KW"/>
</dbReference>
<comment type="caution">
    <text evidence="5">The sequence shown here is derived from an EMBL/GenBank/DDBJ whole genome shotgun (WGS) entry which is preliminary data.</text>
</comment>
<evidence type="ECO:0000313" key="6">
    <source>
        <dbReference type="Proteomes" id="UP001443914"/>
    </source>
</evidence>
<dbReference type="InterPro" id="IPR036514">
    <property type="entry name" value="SGNH_hydro_sf"/>
</dbReference>
<keyword evidence="6" id="KW-1185">Reference proteome</keyword>
<evidence type="ECO:0000313" key="5">
    <source>
        <dbReference type="EMBL" id="KAK9734662.1"/>
    </source>
</evidence>
<keyword evidence="4" id="KW-0812">Transmembrane</keyword>
<organism evidence="5 6">
    <name type="scientific">Saponaria officinalis</name>
    <name type="common">Common soapwort</name>
    <name type="synonym">Lychnis saponaria</name>
    <dbReference type="NCBI Taxonomy" id="3572"/>
    <lineage>
        <taxon>Eukaryota</taxon>
        <taxon>Viridiplantae</taxon>
        <taxon>Streptophyta</taxon>
        <taxon>Embryophyta</taxon>
        <taxon>Tracheophyta</taxon>
        <taxon>Spermatophyta</taxon>
        <taxon>Magnoliopsida</taxon>
        <taxon>eudicotyledons</taxon>
        <taxon>Gunneridae</taxon>
        <taxon>Pentapetalae</taxon>
        <taxon>Caryophyllales</taxon>
        <taxon>Caryophyllaceae</taxon>
        <taxon>Caryophylleae</taxon>
        <taxon>Saponaria</taxon>
    </lineage>
</organism>
<dbReference type="EMBL" id="JBDFQZ010000004">
    <property type="protein sequence ID" value="KAK9734662.1"/>
    <property type="molecule type" value="Genomic_DNA"/>
</dbReference>
<evidence type="ECO:0000256" key="2">
    <source>
        <dbReference type="ARBA" id="ARBA00022801"/>
    </source>
</evidence>
<feature type="transmembrane region" description="Helical" evidence="4">
    <location>
        <begin position="7"/>
        <end position="27"/>
    </location>
</feature>
<dbReference type="InterPro" id="IPR051058">
    <property type="entry name" value="GDSL_Est/Lipase"/>
</dbReference>
<keyword evidence="3" id="KW-0443">Lipid metabolism</keyword>
<name>A0AAW1LL99_SAPOF</name>
<keyword evidence="2" id="KW-0378">Hydrolase</keyword>
<dbReference type="AlphaFoldDB" id="A0AAW1LL99"/>
<dbReference type="PANTHER" id="PTHR45648:SF7">
    <property type="entry name" value="OS12G0126100 PROTEIN"/>
    <property type="match status" value="1"/>
</dbReference>
<proteinExistence type="inferred from homology"/>
<dbReference type="GO" id="GO:0016788">
    <property type="term" value="F:hydrolase activity, acting on ester bonds"/>
    <property type="evidence" value="ECO:0007669"/>
    <property type="project" value="InterPro"/>
</dbReference>
<evidence type="ECO:0000256" key="4">
    <source>
        <dbReference type="SAM" id="Phobius"/>
    </source>
</evidence>